<dbReference type="Proteomes" id="UP000247702">
    <property type="component" value="Unassembled WGS sequence"/>
</dbReference>
<evidence type="ECO:0000313" key="1">
    <source>
        <dbReference type="EMBL" id="GBC05098.1"/>
    </source>
</evidence>
<protein>
    <submittedName>
        <fullName evidence="1">Uncharacterized protein</fullName>
    </submittedName>
</protein>
<accession>A0A2Z6RPY8</accession>
<dbReference type="AlphaFoldDB" id="A0A2Z6RPY8"/>
<reference evidence="1 2" key="1">
    <citation type="submission" date="2017-11" db="EMBL/GenBank/DDBJ databases">
        <title>The genome of Rhizophagus clarus HR1 reveals common genetic basis of auxotrophy among arbuscular mycorrhizal fungi.</title>
        <authorList>
            <person name="Kobayashi Y."/>
        </authorList>
    </citation>
    <scope>NUCLEOTIDE SEQUENCE [LARGE SCALE GENOMIC DNA]</scope>
    <source>
        <strain evidence="1 2">HR1</strain>
    </source>
</reference>
<dbReference type="EMBL" id="BEXD01003985">
    <property type="protein sequence ID" value="GBC05098.1"/>
    <property type="molecule type" value="Genomic_DNA"/>
</dbReference>
<name>A0A2Z6RPY8_9GLOM</name>
<gene>
    <name evidence="1" type="ORF">RclHR1_06020013</name>
</gene>
<comment type="caution">
    <text evidence="1">The sequence shown here is derived from an EMBL/GenBank/DDBJ whole genome shotgun (WGS) entry which is preliminary data.</text>
</comment>
<organism evidence="1 2">
    <name type="scientific">Rhizophagus clarus</name>
    <dbReference type="NCBI Taxonomy" id="94130"/>
    <lineage>
        <taxon>Eukaryota</taxon>
        <taxon>Fungi</taxon>
        <taxon>Fungi incertae sedis</taxon>
        <taxon>Mucoromycota</taxon>
        <taxon>Glomeromycotina</taxon>
        <taxon>Glomeromycetes</taxon>
        <taxon>Glomerales</taxon>
        <taxon>Glomeraceae</taxon>
        <taxon>Rhizophagus</taxon>
    </lineage>
</organism>
<keyword evidence="2" id="KW-1185">Reference proteome</keyword>
<evidence type="ECO:0000313" key="2">
    <source>
        <dbReference type="Proteomes" id="UP000247702"/>
    </source>
</evidence>
<proteinExistence type="predicted"/>
<sequence length="459" mass="54716">MISQEILSKFNEILPNYVQNLHAFYIFLALLDKLNFSDSEENKINSFFCRKAFLFKTIIENKYIAKSFYFNIKILNSKGQTFRYWNVVNEHASDIGISGYMKEYFKNINYTEETDFGDDDDIDDDDGDDDYVVDITSKLINDFKSDPLCNSIIYRESLKNVHPKLFKVLRKENMLSKIEFSDIIVEDPEALLVLLIKEILQYKKIPKNRFFKRDDFEVLKLIEKFNYVLNNPSYQKKADNISEKTYRHDIAFSIIDYSLTNLPIEKRYDGTSCQSSKNRNGSSEGPMKYSDFFVYYESRNHDHFYKFLFCEVSNSPFSFHETHTKNDFIKLFKFAVDSLNHDLIFLAGFKDFDEVFDIYRKLKIFLFHFHETKLDIFFVDRDFWPLAKMQKILQLELPIFQINKRKKLVDDGKIIKSLQYINQSINDNFCLIKNIDNWVNNSRICRNQSFKFIKTFNTP</sequence>